<evidence type="ECO:0000313" key="3">
    <source>
        <dbReference type="Proteomes" id="UP000823674"/>
    </source>
</evidence>
<evidence type="ECO:0000313" key="2">
    <source>
        <dbReference type="EMBL" id="KAG5414040.1"/>
    </source>
</evidence>
<feature type="domain" description="25S rRNA (uridine-N(3))-methyltransferase BMT5-like" evidence="1">
    <location>
        <begin position="23"/>
        <end position="190"/>
    </location>
</feature>
<dbReference type="PANTHER" id="PTHR11538">
    <property type="entry name" value="PHENYLALANYL-TRNA SYNTHETASE"/>
    <property type="match status" value="1"/>
</dbReference>
<dbReference type="Pfam" id="PF10354">
    <property type="entry name" value="BMT5-like"/>
    <property type="match status" value="1"/>
</dbReference>
<dbReference type="PANTHER" id="PTHR11538:SF101">
    <property type="entry name" value="25S RRNA (URIDINE-N(3))-METHYLTRANSFERASE BMT5-LIKE DOMAIN-CONTAINING PROTEIN"/>
    <property type="match status" value="1"/>
</dbReference>
<name>A0ABQ7NVB7_BRACM</name>
<dbReference type="InterPro" id="IPR019446">
    <property type="entry name" value="BMT5-like"/>
</dbReference>
<accession>A0ABQ7NVB7</accession>
<proteinExistence type="predicted"/>
<keyword evidence="3" id="KW-1185">Reference proteome</keyword>
<reference evidence="2 3" key="1">
    <citation type="submission" date="2021-03" db="EMBL/GenBank/DDBJ databases">
        <authorList>
            <person name="King G.J."/>
            <person name="Bancroft I."/>
            <person name="Baten A."/>
            <person name="Bloomfield J."/>
            <person name="Borpatragohain P."/>
            <person name="He Z."/>
            <person name="Irish N."/>
            <person name="Irwin J."/>
            <person name="Liu K."/>
            <person name="Mauleon R.P."/>
            <person name="Moore J."/>
            <person name="Morris R."/>
            <person name="Ostergaard L."/>
            <person name="Wang B."/>
            <person name="Wells R."/>
        </authorList>
    </citation>
    <scope>NUCLEOTIDE SEQUENCE [LARGE SCALE GENOMIC DNA]</scope>
    <source>
        <strain evidence="2">R-o-18</strain>
        <tissue evidence="2">Leaf</tissue>
    </source>
</reference>
<feature type="non-terminal residue" evidence="2">
    <location>
        <position position="1"/>
    </location>
</feature>
<protein>
    <recommendedName>
        <fullName evidence="1">25S rRNA (uridine-N(3))-methyltransferase BMT5-like domain-containing protein</fullName>
    </recommendedName>
</protein>
<evidence type="ECO:0000259" key="1">
    <source>
        <dbReference type="Pfam" id="PF10354"/>
    </source>
</evidence>
<sequence length="214" mass="24414">LQMIVMEDSEIRIRHYSSKHKILLVGEGDFSFSLCLASAFGSATNITATSLDSEDELSKKYMDAMVNVSMLARFGCDVQHEVDVHTMSFDNSLSLRRYDRIVFNFPHAGSRFFGREFSSKAIEGHRVLVQGFLENAKEMLEENGEIHITHKTTYPFSDWEIERLAKAEGLKLAKESKFERSHYPGYNNKRGSGGRESDKYFPVGECSTLMFIQK</sequence>
<dbReference type="Proteomes" id="UP000823674">
    <property type="component" value="Chromosome A01"/>
</dbReference>
<dbReference type="SUPFAM" id="SSF53335">
    <property type="entry name" value="S-adenosyl-L-methionine-dependent methyltransferases"/>
    <property type="match status" value="1"/>
</dbReference>
<dbReference type="EMBL" id="JADBGQ010000001">
    <property type="protein sequence ID" value="KAG5414040.1"/>
    <property type="molecule type" value="Genomic_DNA"/>
</dbReference>
<dbReference type="InterPro" id="IPR029063">
    <property type="entry name" value="SAM-dependent_MTases_sf"/>
</dbReference>
<gene>
    <name evidence="2" type="primary">A01p019230.1_BraROA</name>
    <name evidence="2" type="ORF">IGI04_001607</name>
</gene>
<organism evidence="2 3">
    <name type="scientific">Brassica rapa subsp. trilocularis</name>
    <dbReference type="NCBI Taxonomy" id="1813537"/>
    <lineage>
        <taxon>Eukaryota</taxon>
        <taxon>Viridiplantae</taxon>
        <taxon>Streptophyta</taxon>
        <taxon>Embryophyta</taxon>
        <taxon>Tracheophyta</taxon>
        <taxon>Spermatophyta</taxon>
        <taxon>Magnoliopsida</taxon>
        <taxon>eudicotyledons</taxon>
        <taxon>Gunneridae</taxon>
        <taxon>Pentapetalae</taxon>
        <taxon>rosids</taxon>
        <taxon>malvids</taxon>
        <taxon>Brassicales</taxon>
        <taxon>Brassicaceae</taxon>
        <taxon>Brassiceae</taxon>
        <taxon>Brassica</taxon>
    </lineage>
</organism>
<comment type="caution">
    <text evidence="2">The sequence shown here is derived from an EMBL/GenBank/DDBJ whole genome shotgun (WGS) entry which is preliminary data.</text>
</comment>